<dbReference type="InterPro" id="IPR020846">
    <property type="entry name" value="MFS_dom"/>
</dbReference>
<comment type="subcellular location">
    <subcellularLocation>
        <location evidence="1">Cell membrane</location>
        <topology evidence="1">Multi-pass membrane protein</topology>
    </subcellularLocation>
</comment>
<evidence type="ECO:0000256" key="1">
    <source>
        <dbReference type="ARBA" id="ARBA00004651"/>
    </source>
</evidence>
<feature type="transmembrane region" description="Helical" evidence="6">
    <location>
        <begin position="29"/>
        <end position="54"/>
    </location>
</feature>
<feature type="transmembrane region" description="Helical" evidence="6">
    <location>
        <begin position="66"/>
        <end position="89"/>
    </location>
</feature>
<feature type="transmembrane region" description="Helical" evidence="6">
    <location>
        <begin position="358"/>
        <end position="378"/>
    </location>
</feature>
<keyword evidence="3 6" id="KW-0812">Transmembrane</keyword>
<feature type="transmembrane region" description="Helical" evidence="6">
    <location>
        <begin position="297"/>
        <end position="316"/>
    </location>
</feature>
<dbReference type="Proteomes" id="UP000566813">
    <property type="component" value="Unassembled WGS sequence"/>
</dbReference>
<evidence type="ECO:0000256" key="5">
    <source>
        <dbReference type="ARBA" id="ARBA00023136"/>
    </source>
</evidence>
<dbReference type="PANTHER" id="PTHR43124">
    <property type="entry name" value="PURINE EFFLUX PUMP PBUE"/>
    <property type="match status" value="1"/>
</dbReference>
<dbReference type="InterPro" id="IPR011701">
    <property type="entry name" value="MFS"/>
</dbReference>
<protein>
    <submittedName>
        <fullName evidence="8">MFS transporter</fullName>
    </submittedName>
</protein>
<dbReference type="GO" id="GO:0022857">
    <property type="term" value="F:transmembrane transporter activity"/>
    <property type="evidence" value="ECO:0007669"/>
    <property type="project" value="InterPro"/>
</dbReference>
<name>A0A7X1FQM5_9SPHN</name>
<dbReference type="GO" id="GO:0005886">
    <property type="term" value="C:plasma membrane"/>
    <property type="evidence" value="ECO:0007669"/>
    <property type="project" value="UniProtKB-SubCell"/>
</dbReference>
<feature type="transmembrane region" description="Helical" evidence="6">
    <location>
        <begin position="225"/>
        <end position="244"/>
    </location>
</feature>
<comment type="caution">
    <text evidence="8">The sequence shown here is derived from an EMBL/GenBank/DDBJ whole genome shotgun (WGS) entry which is preliminary data.</text>
</comment>
<evidence type="ECO:0000313" key="9">
    <source>
        <dbReference type="Proteomes" id="UP000566813"/>
    </source>
</evidence>
<feature type="transmembrane region" description="Helical" evidence="6">
    <location>
        <begin position="156"/>
        <end position="177"/>
    </location>
</feature>
<dbReference type="PROSITE" id="PS50850">
    <property type="entry name" value="MFS"/>
    <property type="match status" value="1"/>
</dbReference>
<feature type="transmembrane region" description="Helical" evidence="6">
    <location>
        <begin position="322"/>
        <end position="346"/>
    </location>
</feature>
<accession>A0A7X1FQM5</accession>
<feature type="transmembrane region" description="Helical" evidence="6">
    <location>
        <begin position="119"/>
        <end position="144"/>
    </location>
</feature>
<evidence type="ECO:0000256" key="6">
    <source>
        <dbReference type="SAM" id="Phobius"/>
    </source>
</evidence>
<keyword evidence="4 6" id="KW-1133">Transmembrane helix</keyword>
<evidence type="ECO:0000259" key="7">
    <source>
        <dbReference type="PROSITE" id="PS50850"/>
    </source>
</evidence>
<dbReference type="InterPro" id="IPR036259">
    <property type="entry name" value="MFS_trans_sf"/>
</dbReference>
<keyword evidence="5 6" id="KW-0472">Membrane</keyword>
<organism evidence="8 9">
    <name type="scientific">Novosphingobium flavum</name>
    <dbReference type="NCBI Taxonomy" id="1778672"/>
    <lineage>
        <taxon>Bacteria</taxon>
        <taxon>Pseudomonadati</taxon>
        <taxon>Pseudomonadota</taxon>
        <taxon>Alphaproteobacteria</taxon>
        <taxon>Sphingomonadales</taxon>
        <taxon>Sphingomonadaceae</taxon>
        <taxon>Novosphingobium</taxon>
    </lineage>
</organism>
<evidence type="ECO:0000256" key="4">
    <source>
        <dbReference type="ARBA" id="ARBA00022989"/>
    </source>
</evidence>
<feature type="transmembrane region" description="Helical" evidence="6">
    <location>
        <begin position="264"/>
        <end position="290"/>
    </location>
</feature>
<evidence type="ECO:0000313" key="8">
    <source>
        <dbReference type="EMBL" id="MBC2665180.1"/>
    </source>
</evidence>
<feature type="transmembrane region" description="Helical" evidence="6">
    <location>
        <begin position="384"/>
        <end position="402"/>
    </location>
</feature>
<dbReference type="AlphaFoldDB" id="A0A7X1FQM5"/>
<dbReference type="Pfam" id="PF07690">
    <property type="entry name" value="MFS_1"/>
    <property type="match status" value="1"/>
</dbReference>
<proteinExistence type="predicted"/>
<dbReference type="InterPro" id="IPR050189">
    <property type="entry name" value="MFS_Efflux_Transporters"/>
</dbReference>
<feature type="transmembrane region" description="Helical" evidence="6">
    <location>
        <begin position="96"/>
        <end position="113"/>
    </location>
</feature>
<dbReference type="EMBL" id="JACLAW010000004">
    <property type="protein sequence ID" value="MBC2665180.1"/>
    <property type="molecule type" value="Genomic_DNA"/>
</dbReference>
<evidence type="ECO:0000256" key="2">
    <source>
        <dbReference type="ARBA" id="ARBA00022475"/>
    </source>
</evidence>
<gene>
    <name evidence="8" type="ORF">H7F51_06590</name>
</gene>
<feature type="domain" description="Major facilitator superfamily (MFS) profile" evidence="7">
    <location>
        <begin position="28"/>
        <end position="406"/>
    </location>
</feature>
<dbReference type="Gene3D" id="1.20.1250.20">
    <property type="entry name" value="MFS general substrate transporter like domains"/>
    <property type="match status" value="1"/>
</dbReference>
<feature type="transmembrane region" description="Helical" evidence="6">
    <location>
        <begin position="183"/>
        <end position="204"/>
    </location>
</feature>
<dbReference type="SUPFAM" id="SSF103473">
    <property type="entry name" value="MFS general substrate transporter"/>
    <property type="match status" value="1"/>
</dbReference>
<evidence type="ECO:0000256" key="3">
    <source>
        <dbReference type="ARBA" id="ARBA00022692"/>
    </source>
</evidence>
<dbReference type="PANTHER" id="PTHR43124:SF3">
    <property type="entry name" value="CHLORAMPHENICOL EFFLUX PUMP RV0191"/>
    <property type="match status" value="1"/>
</dbReference>
<dbReference type="RefSeq" id="WP_185663441.1">
    <property type="nucleotide sequence ID" value="NZ_JACLAW010000004.1"/>
</dbReference>
<keyword evidence="2" id="KW-1003">Cell membrane</keyword>
<reference evidence="8 9" key="1">
    <citation type="submission" date="2020-08" db="EMBL/GenBank/DDBJ databases">
        <title>The genome sequence of type strain Novosphingobium flavum NBRC 111647.</title>
        <authorList>
            <person name="Liu Y."/>
        </authorList>
    </citation>
    <scope>NUCLEOTIDE SEQUENCE [LARGE SCALE GENOMIC DNA]</scope>
    <source>
        <strain evidence="8 9">NBRC 111647</strain>
    </source>
</reference>
<keyword evidence="9" id="KW-1185">Reference proteome</keyword>
<sequence length="415" mass="42183">MTQGSPEQVASLAAATGPLAGWQGRSRQVFTLALVYTIGLGSMAMVGMLSPLTAIVARDFSSAPAAIGWTISLFSLPAAITSTLGGGLVDRLGPRRVLLLAPLLLALADFLMIKAPTLWLFDFAMVLAGLAYVGVLNGGAAMLMTSLEGSLRARGLALWATYAPAGFSAGLLLSAMIAQWADWRIAFAAHGVVMLACALGAVVLPQVASAARRDGLTPFARLKMGLSSPVLLLLALAAALPNMISYGTSLVAAGYLAQTRGVSLAASAGIVAGAKIIAVLAGSTVTGALLARRTAPLRLYFIMAMVGALAQVLLFFPASPLALAVAGLMAWIFAFGALSGICMALLPQVAERAGGAGQAAGIVNQFVSLASFLTPTIYFGVSGWHAYVAVAVAGLAVAQIALRRAGVMARGGLTA</sequence>